<reference evidence="3" key="1">
    <citation type="submission" date="2023-06" db="EMBL/GenBank/DDBJ databases">
        <title>Genomic analysis of the entomopathogenic nematode Steinernema hermaphroditum.</title>
        <authorList>
            <person name="Schwarz E.M."/>
            <person name="Heppert J.K."/>
            <person name="Baniya A."/>
            <person name="Schwartz H.T."/>
            <person name="Tan C.-H."/>
            <person name="Antoshechkin I."/>
            <person name="Sternberg P.W."/>
            <person name="Goodrich-Blair H."/>
            <person name="Dillman A.R."/>
        </authorList>
    </citation>
    <scope>NUCLEOTIDE SEQUENCE</scope>
    <source>
        <strain evidence="3">PS9179</strain>
        <tissue evidence="3">Whole animal</tissue>
    </source>
</reference>
<name>A0AA39LZ76_9BILA</name>
<protein>
    <recommendedName>
        <fullName evidence="2">GTF3C1 extended winged-helix domain-containing protein</fullName>
    </recommendedName>
</protein>
<dbReference type="PANTHER" id="PTHR15180">
    <property type="entry name" value="GENERAL TRANSCRIPTION FACTOR 3C POLYPEPTIDE 1"/>
    <property type="match status" value="1"/>
</dbReference>
<evidence type="ECO:0000313" key="4">
    <source>
        <dbReference type="Proteomes" id="UP001175271"/>
    </source>
</evidence>
<evidence type="ECO:0000256" key="1">
    <source>
        <dbReference type="SAM" id="MobiDB-lite"/>
    </source>
</evidence>
<evidence type="ECO:0000313" key="3">
    <source>
        <dbReference type="EMBL" id="KAK0414709.1"/>
    </source>
</evidence>
<feature type="region of interest" description="Disordered" evidence="1">
    <location>
        <begin position="776"/>
        <end position="801"/>
    </location>
</feature>
<dbReference type="GO" id="GO:0000127">
    <property type="term" value="C:transcription factor TFIIIC complex"/>
    <property type="evidence" value="ECO:0007669"/>
    <property type="project" value="InterPro"/>
</dbReference>
<organism evidence="3 4">
    <name type="scientific">Steinernema hermaphroditum</name>
    <dbReference type="NCBI Taxonomy" id="289476"/>
    <lineage>
        <taxon>Eukaryota</taxon>
        <taxon>Metazoa</taxon>
        <taxon>Ecdysozoa</taxon>
        <taxon>Nematoda</taxon>
        <taxon>Chromadorea</taxon>
        <taxon>Rhabditida</taxon>
        <taxon>Tylenchina</taxon>
        <taxon>Panagrolaimomorpha</taxon>
        <taxon>Strongyloidoidea</taxon>
        <taxon>Steinernematidae</taxon>
        <taxon>Steinernema</taxon>
    </lineage>
</organism>
<dbReference type="GO" id="GO:0006384">
    <property type="term" value="P:transcription initiation at RNA polymerase III promoter"/>
    <property type="evidence" value="ECO:0007669"/>
    <property type="project" value="InterPro"/>
</dbReference>
<dbReference type="Proteomes" id="UP001175271">
    <property type="component" value="Unassembled WGS sequence"/>
</dbReference>
<gene>
    <name evidence="3" type="ORF">QR680_011579</name>
</gene>
<dbReference type="GO" id="GO:0003677">
    <property type="term" value="F:DNA binding"/>
    <property type="evidence" value="ECO:0007669"/>
    <property type="project" value="InterPro"/>
</dbReference>
<dbReference type="GO" id="GO:0042791">
    <property type="term" value="P:5S class rRNA transcription by RNA polymerase III"/>
    <property type="evidence" value="ECO:0007669"/>
    <property type="project" value="TreeGrafter"/>
</dbReference>
<feature type="region of interest" description="Disordered" evidence="1">
    <location>
        <begin position="366"/>
        <end position="388"/>
    </location>
</feature>
<sequence>MSQTSSQTDRDEMDDTTDILETSEVVNRARLTYTDFDPKTWSPLHLYRSPNDIVAAAIRTSGSEGLGRQEIGALMGLNTNVKAGNRRVSHHISQVVKESPKHIGQYQKMEGKYRCIKYFWKSEEPQNFAKLYDDFRAIIGEECPFKMGDVIKFPNTHLSTLRISDISLNRLVFLLRSLETDRVIVTLNKCMKMVQQMEQSGGYRFQIDKKSLMKCLHALEKRGYCRVFETAVSEDQVVTQIKVICHRDIVAVDHPDVRLAIRTAIDSFHAEGRVFPHGQLRMLKKKDVKDEPTDPVAKESQLFSEASRLTENLHWSNMKIADRMLLFRLQLTDMNSRVALRPLIKEEPEDLMDTTDANDSVSSMVDVSEEDELVPDIPPEPEKKPDYRAVDDCGIQSKMVRCAIVHELLYHFAHSYEHFKHLPNVYERFPPAVSIDDCKQESSTVYIDEESPLRFIPPVPPFANAQQGWFMLQDFLNVLPLSVYVLIMRVPKECDGLHEYLSDPIKRHTLLGDLPQPMRLLLMKDKKFIKYLEHIILCLCSYGLMRQAPNPDPRRFNTAHSLVFFVSKYGVLRDTSTSSKGYATVSDPPEHYTSYVYDFKSLGDVQNYWHHLRAIALSTPLSFRIVKNDQGEDIHVHTNAETRNNYRKYAMGTFERTHIMGDTSQEYNLIEPIAPHDGCAGFTSDLFVHLKRHWDLNPRPGEYINWFINKWRNDAEMARKHVEQRVENLQPHWNSFIIALMPSDLDMVKRQKMANSTLIGTPTIRSLREDGHGRIKKQKPFAQRMPRNAQEKAKAKPNKGKRKLDEIDLLSENRRMFLRSRFSAKEKDMVREHLILIRAVSFFLNPVYRFWLNPVVLRDIMHDLVPESRCKTVQSLMAAGVRELARPHRLDYMQRIVKILSTFEEMRVLRDQMFNNPMADPEEKRKFFLDAFLAANRLLFMENCELPPCTATEGEFEAVVARGCISLVTEPGSQDQIPARSRKGEDQSTIAQGLAFNVLMAMLLCQAHAAEFGTDIPTANMETLVEQLSGSSLTEILEKLRADGLISRNRPTEHTNLAVKSQATLSFYYRHFFNHKYHIDIVSQTIDSIRRLKAGVNVSDVDAAGLIAAISACFVNNQMELDLCVPENILSIFDAPDMDQMQGTKKLRYLENANLHLEKIAVLPSKPQSFPECLKISDVKNVTYPEHIPNKFLEDTAGANKRFDELLKTADDQKKDLYKKINQRVRDNFIVGVTLQEIQECVGGDKETTKECLEALIKSGVIFRAGIDRERYIDILYVSKWTVKNGDQAFYAYPWTLSNGESHPSTLRWISEGIFFSILGKPGVLLDDLIANYAFALQPSSLDKILLLLEQVGCITRHVETLSTMKMTSPFEQDVIMKETVYFVPTHDAVVRFAKCFEDVELAPSLTAGPSKFDMPFDMP</sequence>
<comment type="caution">
    <text evidence="3">The sequence shown here is derived from an EMBL/GenBank/DDBJ whole genome shotgun (WGS) entry which is preliminary data.</text>
</comment>
<dbReference type="PANTHER" id="PTHR15180:SF1">
    <property type="entry name" value="GENERAL TRANSCRIPTION FACTOR 3C POLYPEPTIDE 1"/>
    <property type="match status" value="1"/>
</dbReference>
<evidence type="ECO:0000259" key="2">
    <source>
        <dbReference type="Pfam" id="PF24101"/>
    </source>
</evidence>
<dbReference type="InterPro" id="IPR056467">
    <property type="entry name" value="eWH_GTF3C1"/>
</dbReference>
<dbReference type="InterPro" id="IPR044210">
    <property type="entry name" value="Tfc3-like"/>
</dbReference>
<dbReference type="Pfam" id="PF24101">
    <property type="entry name" value="WHD_GTF3C1"/>
    <property type="match status" value="1"/>
</dbReference>
<keyword evidence="4" id="KW-1185">Reference proteome</keyword>
<accession>A0AA39LZ76</accession>
<proteinExistence type="predicted"/>
<dbReference type="EMBL" id="JAUCMV010000002">
    <property type="protein sequence ID" value="KAK0414709.1"/>
    <property type="molecule type" value="Genomic_DNA"/>
</dbReference>
<feature type="domain" description="GTF3C1 extended winged-helix" evidence="2">
    <location>
        <begin position="163"/>
        <end position="273"/>
    </location>
</feature>